<feature type="domain" description="Gingipain" evidence="1">
    <location>
        <begin position="130"/>
        <end position="244"/>
    </location>
</feature>
<feature type="non-terminal residue" evidence="2">
    <location>
        <position position="277"/>
    </location>
</feature>
<dbReference type="GO" id="GO:0008234">
    <property type="term" value="F:cysteine-type peptidase activity"/>
    <property type="evidence" value="ECO:0007669"/>
    <property type="project" value="InterPro"/>
</dbReference>
<evidence type="ECO:0000313" key="2">
    <source>
        <dbReference type="EMBL" id="GAF98677.1"/>
    </source>
</evidence>
<dbReference type="Gene3D" id="3.40.50.10390">
    <property type="entry name" value="Gingipain r, domain 1"/>
    <property type="match status" value="1"/>
</dbReference>
<reference evidence="2" key="1">
    <citation type="journal article" date="2014" name="Front. Microbiol.">
        <title>High frequency of phylogenetically diverse reductive dehalogenase-homologous genes in deep subseafloor sedimentary metagenomes.</title>
        <authorList>
            <person name="Kawai M."/>
            <person name="Futagami T."/>
            <person name="Toyoda A."/>
            <person name="Takaki Y."/>
            <person name="Nishi S."/>
            <person name="Hori S."/>
            <person name="Arai W."/>
            <person name="Tsubouchi T."/>
            <person name="Morono Y."/>
            <person name="Uchiyama I."/>
            <person name="Ito T."/>
            <person name="Fujiyama A."/>
            <person name="Inagaki F."/>
            <person name="Takami H."/>
        </authorList>
    </citation>
    <scope>NUCLEOTIDE SEQUENCE</scope>
    <source>
        <strain evidence="2">Expedition CK06-06</strain>
    </source>
</reference>
<dbReference type="InterPro" id="IPR029031">
    <property type="entry name" value="Gingipain_N_sf"/>
</dbReference>
<accession>X0UE48</accession>
<protein>
    <recommendedName>
        <fullName evidence="1">Gingipain domain-containing protein</fullName>
    </recommendedName>
</protein>
<dbReference type="GO" id="GO:0006508">
    <property type="term" value="P:proteolysis"/>
    <property type="evidence" value="ECO:0007669"/>
    <property type="project" value="InterPro"/>
</dbReference>
<dbReference type="EMBL" id="BARS01010944">
    <property type="protein sequence ID" value="GAF98677.1"/>
    <property type="molecule type" value="Genomic_DNA"/>
</dbReference>
<proteinExistence type="predicted"/>
<sequence>MGELRPGETWTFLYHVVPILFSPYNPLSNDEYVIGLSRSGSRPQVLCIHGGATYQHFIELPYAPAHEDLDGDGLNELDTTFKSADYLIVTSEVLLRDADFAGVDLLLQKAATLAREKRGVLGYWYPSPYAYDSWQYAYTQIKEYITPGVPDSSSNRGYWASRLSDAFGHPDVEDAYLLILGEWEVIPSPTYNVRHLDIRWTGGGRTDTVRLSDNYFADTVGNDKVPDLIVGRIIGNTPQALMKPIEASLDVMTGHGFDRVSAVVLSGYEVGSGDSFV</sequence>
<gene>
    <name evidence="2" type="ORF">S01H1_20101</name>
</gene>
<dbReference type="AlphaFoldDB" id="X0UE48"/>
<comment type="caution">
    <text evidence="2">The sequence shown here is derived from an EMBL/GenBank/DDBJ whole genome shotgun (WGS) entry which is preliminary data.</text>
</comment>
<evidence type="ECO:0000259" key="1">
    <source>
        <dbReference type="Pfam" id="PF01364"/>
    </source>
</evidence>
<organism evidence="2">
    <name type="scientific">marine sediment metagenome</name>
    <dbReference type="NCBI Taxonomy" id="412755"/>
    <lineage>
        <taxon>unclassified sequences</taxon>
        <taxon>metagenomes</taxon>
        <taxon>ecological metagenomes</taxon>
    </lineage>
</organism>
<dbReference type="Pfam" id="PF01364">
    <property type="entry name" value="Peptidase_C25"/>
    <property type="match status" value="1"/>
</dbReference>
<dbReference type="InterPro" id="IPR001769">
    <property type="entry name" value="Gingipain"/>
</dbReference>
<name>X0UE48_9ZZZZ</name>